<evidence type="ECO:0000259" key="6">
    <source>
        <dbReference type="Pfam" id="PF04542"/>
    </source>
</evidence>
<sequence>MADWEGTLAELARARGPALMRYAYLLTGDLHEAEELVQDTIVHVFCGRGRRAEPEAAEAYVRAAMLNRVIDGGRRQQRWRRLVPRLATAPELASPEDAVPDGASTRKAIRALSPRQRACVVLRFYEDQTVPAIADRLGLSEGAVKRHLSDATRRLALLLGPLAYGDDAEGVLHGNQA</sequence>
<dbReference type="Gene3D" id="1.10.1740.10">
    <property type="match status" value="1"/>
</dbReference>
<dbReference type="CDD" id="cd06171">
    <property type="entry name" value="Sigma70_r4"/>
    <property type="match status" value="1"/>
</dbReference>
<name>A0AA41U435_9ACTN</name>
<dbReference type="InterPro" id="IPR013324">
    <property type="entry name" value="RNA_pol_sigma_r3/r4-like"/>
</dbReference>
<dbReference type="Gene3D" id="1.10.10.10">
    <property type="entry name" value="Winged helix-like DNA-binding domain superfamily/Winged helix DNA-binding domain"/>
    <property type="match status" value="1"/>
</dbReference>
<comment type="caution">
    <text evidence="8">The sequence shown here is derived from an EMBL/GenBank/DDBJ whole genome shotgun (WGS) entry which is preliminary data.</text>
</comment>
<evidence type="ECO:0000256" key="1">
    <source>
        <dbReference type="ARBA" id="ARBA00010641"/>
    </source>
</evidence>
<feature type="domain" description="RNA polymerase sigma-70 region 4" evidence="7">
    <location>
        <begin position="108"/>
        <end position="155"/>
    </location>
</feature>
<dbReference type="Pfam" id="PF04545">
    <property type="entry name" value="Sigma70_r4"/>
    <property type="match status" value="1"/>
</dbReference>
<evidence type="ECO:0000259" key="7">
    <source>
        <dbReference type="Pfam" id="PF04545"/>
    </source>
</evidence>
<dbReference type="Pfam" id="PF04542">
    <property type="entry name" value="Sigma70_r2"/>
    <property type="match status" value="1"/>
</dbReference>
<dbReference type="GO" id="GO:0006352">
    <property type="term" value="P:DNA-templated transcription initiation"/>
    <property type="evidence" value="ECO:0007669"/>
    <property type="project" value="InterPro"/>
</dbReference>
<organism evidence="8 9">
    <name type="scientific">Yinghuangia soli</name>
    <dbReference type="NCBI Taxonomy" id="2908204"/>
    <lineage>
        <taxon>Bacteria</taxon>
        <taxon>Bacillati</taxon>
        <taxon>Actinomycetota</taxon>
        <taxon>Actinomycetes</taxon>
        <taxon>Kitasatosporales</taxon>
        <taxon>Streptomycetaceae</taxon>
        <taxon>Yinghuangia</taxon>
    </lineage>
</organism>
<proteinExistence type="inferred from homology"/>
<dbReference type="PANTHER" id="PTHR43133:SF50">
    <property type="entry name" value="ECF RNA POLYMERASE SIGMA FACTOR SIGM"/>
    <property type="match status" value="1"/>
</dbReference>
<feature type="domain" description="RNA polymerase sigma-70 region 2" evidence="6">
    <location>
        <begin position="12"/>
        <end position="78"/>
    </location>
</feature>
<keyword evidence="4" id="KW-0238">DNA-binding</keyword>
<dbReference type="SUPFAM" id="SSF88946">
    <property type="entry name" value="Sigma2 domain of RNA polymerase sigma factors"/>
    <property type="match status" value="1"/>
</dbReference>
<dbReference type="InterPro" id="IPR039425">
    <property type="entry name" value="RNA_pol_sigma-70-like"/>
</dbReference>
<dbReference type="RefSeq" id="WP_235058143.1">
    <property type="nucleotide sequence ID" value="NZ_JAKFHA010000048.1"/>
</dbReference>
<evidence type="ECO:0000256" key="3">
    <source>
        <dbReference type="ARBA" id="ARBA00023082"/>
    </source>
</evidence>
<comment type="similarity">
    <text evidence="1">Belongs to the sigma-70 factor family. ECF subfamily.</text>
</comment>
<evidence type="ECO:0000256" key="4">
    <source>
        <dbReference type="ARBA" id="ARBA00023125"/>
    </source>
</evidence>
<dbReference type="InterPro" id="IPR007630">
    <property type="entry name" value="RNA_pol_sigma70_r4"/>
</dbReference>
<dbReference type="NCBIfam" id="TIGR02937">
    <property type="entry name" value="sigma70-ECF"/>
    <property type="match status" value="1"/>
</dbReference>
<keyword evidence="2" id="KW-0805">Transcription regulation</keyword>
<evidence type="ECO:0000256" key="2">
    <source>
        <dbReference type="ARBA" id="ARBA00023015"/>
    </source>
</evidence>
<protein>
    <submittedName>
        <fullName evidence="8">Sigma-70 family RNA polymerase sigma factor</fullName>
    </submittedName>
</protein>
<dbReference type="Proteomes" id="UP001165378">
    <property type="component" value="Unassembled WGS sequence"/>
</dbReference>
<evidence type="ECO:0000313" key="9">
    <source>
        <dbReference type="Proteomes" id="UP001165378"/>
    </source>
</evidence>
<dbReference type="GO" id="GO:0016987">
    <property type="term" value="F:sigma factor activity"/>
    <property type="evidence" value="ECO:0007669"/>
    <property type="project" value="UniProtKB-KW"/>
</dbReference>
<accession>A0AA41U435</accession>
<evidence type="ECO:0000313" key="8">
    <source>
        <dbReference type="EMBL" id="MCF2533368.1"/>
    </source>
</evidence>
<dbReference type="AlphaFoldDB" id="A0AA41U435"/>
<dbReference type="InterPro" id="IPR014284">
    <property type="entry name" value="RNA_pol_sigma-70_dom"/>
</dbReference>
<dbReference type="InterPro" id="IPR036388">
    <property type="entry name" value="WH-like_DNA-bd_sf"/>
</dbReference>
<reference evidence="8" key="1">
    <citation type="submission" date="2022-01" db="EMBL/GenBank/DDBJ databases">
        <title>Genome-Based Taxonomic Classification of the Phylum Actinobacteria.</title>
        <authorList>
            <person name="Gao Y."/>
        </authorList>
    </citation>
    <scope>NUCLEOTIDE SEQUENCE</scope>
    <source>
        <strain evidence="8">KLBMP 8922</strain>
    </source>
</reference>
<dbReference type="InterPro" id="IPR013325">
    <property type="entry name" value="RNA_pol_sigma_r2"/>
</dbReference>
<keyword evidence="3" id="KW-0731">Sigma factor</keyword>
<keyword evidence="9" id="KW-1185">Reference proteome</keyword>
<gene>
    <name evidence="8" type="ORF">LZ495_39975</name>
</gene>
<keyword evidence="5" id="KW-0804">Transcription</keyword>
<dbReference type="GO" id="GO:0003677">
    <property type="term" value="F:DNA binding"/>
    <property type="evidence" value="ECO:0007669"/>
    <property type="project" value="UniProtKB-KW"/>
</dbReference>
<dbReference type="PANTHER" id="PTHR43133">
    <property type="entry name" value="RNA POLYMERASE ECF-TYPE SIGMA FACTO"/>
    <property type="match status" value="1"/>
</dbReference>
<evidence type="ECO:0000256" key="5">
    <source>
        <dbReference type="ARBA" id="ARBA00023163"/>
    </source>
</evidence>
<dbReference type="InterPro" id="IPR007627">
    <property type="entry name" value="RNA_pol_sigma70_r2"/>
</dbReference>
<dbReference type="SUPFAM" id="SSF88659">
    <property type="entry name" value="Sigma3 and sigma4 domains of RNA polymerase sigma factors"/>
    <property type="match status" value="1"/>
</dbReference>
<dbReference type="EMBL" id="JAKFHA010000048">
    <property type="protein sequence ID" value="MCF2533368.1"/>
    <property type="molecule type" value="Genomic_DNA"/>
</dbReference>